<evidence type="ECO:0000313" key="2">
    <source>
        <dbReference type="EMBL" id="TQL70080.1"/>
    </source>
</evidence>
<gene>
    <name evidence="2" type="ORF">FB381_4006</name>
</gene>
<evidence type="ECO:0000256" key="1">
    <source>
        <dbReference type="SAM" id="MobiDB-lite"/>
    </source>
</evidence>
<accession>A0A543AC30</accession>
<proteinExistence type="predicted"/>
<dbReference type="Proteomes" id="UP000320209">
    <property type="component" value="Unassembled WGS sequence"/>
</dbReference>
<keyword evidence="3" id="KW-1185">Reference proteome</keyword>
<sequence>MAGVGVVKGIRSGRRRSRLPEQAGLRRLGPGLRVASYSQNMHFGPKPLLPDPGAFPDEEALAEFVLTKMETWFHVDEQVHGRYWTGEQTRIDAVLRPRDPDGWHDVNPAFAVEFKTAKPSSVGAGYGWVAQAVAYTHCDWDGYGVLPVFLCPSPITSILSRADEVAYYRQRQISPELLEAEREKLRRKGRRFGRDYTESLVDSQALIAHRQRIGQLSYEEFTARADGYANAAAREREHNLRVAEELTHVLGQLSVGELMPYKHTGWALRRSGRWLWSERDGPVKVPYRLRPRIGSERRTPEASPEPGSVGHFEG</sequence>
<protein>
    <submittedName>
        <fullName evidence="2">Uncharacterized protein</fullName>
    </submittedName>
</protein>
<evidence type="ECO:0000313" key="3">
    <source>
        <dbReference type="Proteomes" id="UP000320209"/>
    </source>
</evidence>
<name>A0A543AC30_9ACTN</name>
<reference evidence="2 3" key="1">
    <citation type="submission" date="2019-06" db="EMBL/GenBank/DDBJ databases">
        <title>Sequencing the genomes of 1000 actinobacteria strains.</title>
        <authorList>
            <person name="Klenk H.-P."/>
        </authorList>
    </citation>
    <scope>NUCLEOTIDE SEQUENCE [LARGE SCALE GENOMIC DNA]</scope>
    <source>
        <strain evidence="2 3">DSM 25218</strain>
    </source>
</reference>
<dbReference type="EMBL" id="VFOV01000001">
    <property type="protein sequence ID" value="TQL70080.1"/>
    <property type="molecule type" value="Genomic_DNA"/>
</dbReference>
<organism evidence="2 3">
    <name type="scientific">Nocardioides albertanoniae</name>
    <dbReference type="NCBI Taxonomy" id="1175486"/>
    <lineage>
        <taxon>Bacteria</taxon>
        <taxon>Bacillati</taxon>
        <taxon>Actinomycetota</taxon>
        <taxon>Actinomycetes</taxon>
        <taxon>Propionibacteriales</taxon>
        <taxon>Nocardioidaceae</taxon>
        <taxon>Nocardioides</taxon>
    </lineage>
</organism>
<dbReference type="AlphaFoldDB" id="A0A543AC30"/>
<feature type="region of interest" description="Disordered" evidence="1">
    <location>
        <begin position="294"/>
        <end position="314"/>
    </location>
</feature>
<comment type="caution">
    <text evidence="2">The sequence shown here is derived from an EMBL/GenBank/DDBJ whole genome shotgun (WGS) entry which is preliminary data.</text>
</comment>